<dbReference type="EMBL" id="GGEC01059455">
    <property type="protein sequence ID" value="MBX39939.1"/>
    <property type="molecule type" value="Transcribed_RNA"/>
</dbReference>
<reference evidence="2" key="1">
    <citation type="submission" date="2018-02" db="EMBL/GenBank/DDBJ databases">
        <title>Rhizophora mucronata_Transcriptome.</title>
        <authorList>
            <person name="Meera S.P."/>
            <person name="Sreeshan A."/>
            <person name="Augustine A."/>
        </authorList>
    </citation>
    <scope>NUCLEOTIDE SEQUENCE</scope>
    <source>
        <tissue evidence="2">Leaf</tissue>
    </source>
</reference>
<organism evidence="2">
    <name type="scientific">Rhizophora mucronata</name>
    <name type="common">Asiatic mangrove</name>
    <dbReference type="NCBI Taxonomy" id="61149"/>
    <lineage>
        <taxon>Eukaryota</taxon>
        <taxon>Viridiplantae</taxon>
        <taxon>Streptophyta</taxon>
        <taxon>Embryophyta</taxon>
        <taxon>Tracheophyta</taxon>
        <taxon>Spermatophyta</taxon>
        <taxon>Magnoliopsida</taxon>
        <taxon>eudicotyledons</taxon>
        <taxon>Gunneridae</taxon>
        <taxon>Pentapetalae</taxon>
        <taxon>rosids</taxon>
        <taxon>fabids</taxon>
        <taxon>Malpighiales</taxon>
        <taxon>Rhizophoraceae</taxon>
        <taxon>Rhizophora</taxon>
    </lineage>
</organism>
<keyword evidence="1" id="KW-0472">Membrane</keyword>
<dbReference type="AlphaFoldDB" id="A0A2P2NBU2"/>
<evidence type="ECO:0000313" key="2">
    <source>
        <dbReference type="EMBL" id="MBX39939.1"/>
    </source>
</evidence>
<evidence type="ECO:0000256" key="1">
    <source>
        <dbReference type="SAM" id="Phobius"/>
    </source>
</evidence>
<accession>A0A2P2NBU2</accession>
<keyword evidence="1" id="KW-1133">Transmembrane helix</keyword>
<proteinExistence type="predicted"/>
<name>A0A2P2NBU2_RHIMU</name>
<keyword evidence="1" id="KW-0812">Transmembrane</keyword>
<feature type="transmembrane region" description="Helical" evidence="1">
    <location>
        <begin position="40"/>
        <end position="62"/>
    </location>
</feature>
<sequence length="67" mass="7689">MCDIGSKTWETITVKHPLSQPIAVCTFYVPRLDVLNGFKLFVLICYLALACLSVRCIFLRYVGSWKF</sequence>
<protein>
    <submittedName>
        <fullName evidence="2">Uncharacterized protein</fullName>
    </submittedName>
</protein>